<gene>
    <name evidence="2" type="ORF">QWY20_16215</name>
</gene>
<protein>
    <recommendedName>
        <fullName evidence="4">Lipoprotein</fullName>
    </recommendedName>
</protein>
<keyword evidence="3" id="KW-1185">Reference proteome</keyword>
<feature type="signal peptide" evidence="1">
    <location>
        <begin position="1"/>
        <end position="23"/>
    </location>
</feature>
<proteinExistence type="predicted"/>
<comment type="caution">
    <text evidence="2">The sequence shown here is derived from an EMBL/GenBank/DDBJ whole genome shotgun (WGS) entry which is preliminary data.</text>
</comment>
<dbReference type="Proteomes" id="UP001336314">
    <property type="component" value="Unassembled WGS sequence"/>
</dbReference>
<dbReference type="RefSeq" id="WP_330130051.1">
    <property type="nucleotide sequence ID" value="NZ_JAUHLI010000019.1"/>
</dbReference>
<sequence>MKAMIYAALALAMTGCSVQSVQAKEQTSSSQSTRIILLQDGERQEWHFSGRDWQESAEWQQLFDSLEPERQEKLKRLLSRPDFPPIPPIPPLPRVHWQDKDGIKQLIIRSGDDELMAEHILDIRQKVAEHKVEVIRRMLEQTELSREQLQSLQQLLDSKY</sequence>
<evidence type="ECO:0000313" key="3">
    <source>
        <dbReference type="Proteomes" id="UP001336314"/>
    </source>
</evidence>
<keyword evidence="1" id="KW-0732">Signal</keyword>
<dbReference type="PROSITE" id="PS51257">
    <property type="entry name" value="PROKAR_LIPOPROTEIN"/>
    <property type="match status" value="1"/>
</dbReference>
<reference evidence="2 3" key="1">
    <citation type="submission" date="2023-07" db="EMBL/GenBank/DDBJ databases">
        <title>Alkalimonas sp., MEB108 novel, alkaliphilic bacterium isolated from Lonar Lake, India.</title>
        <authorList>
            <person name="Joshi A."/>
            <person name="Thite S."/>
        </authorList>
    </citation>
    <scope>NUCLEOTIDE SEQUENCE [LARGE SCALE GENOMIC DNA]</scope>
    <source>
        <strain evidence="2 3">MEB108</strain>
    </source>
</reference>
<evidence type="ECO:0008006" key="4">
    <source>
        <dbReference type="Google" id="ProtNLM"/>
    </source>
</evidence>
<name>A0ABU7J9C3_9GAMM</name>
<evidence type="ECO:0000313" key="2">
    <source>
        <dbReference type="EMBL" id="MEE2003004.1"/>
    </source>
</evidence>
<evidence type="ECO:0000256" key="1">
    <source>
        <dbReference type="SAM" id="SignalP"/>
    </source>
</evidence>
<dbReference type="EMBL" id="JAUHLI010000019">
    <property type="protein sequence ID" value="MEE2003004.1"/>
    <property type="molecule type" value="Genomic_DNA"/>
</dbReference>
<accession>A0ABU7J9C3</accession>
<organism evidence="2 3">
    <name type="scientific">Alkalimonas cellulosilytica</name>
    <dbReference type="NCBI Taxonomy" id="3058395"/>
    <lineage>
        <taxon>Bacteria</taxon>
        <taxon>Pseudomonadati</taxon>
        <taxon>Pseudomonadota</taxon>
        <taxon>Gammaproteobacteria</taxon>
        <taxon>Alkalimonas</taxon>
    </lineage>
</organism>
<feature type="chain" id="PRO_5045962504" description="Lipoprotein" evidence="1">
    <location>
        <begin position="24"/>
        <end position="160"/>
    </location>
</feature>